<proteinExistence type="predicted"/>
<feature type="chain" id="PRO_5011438630" evidence="1">
    <location>
        <begin position="28"/>
        <end position="181"/>
    </location>
</feature>
<dbReference type="PROSITE" id="PS01010">
    <property type="entry name" value="CRISP_2"/>
    <property type="match status" value="1"/>
</dbReference>
<dbReference type="PRINTS" id="PR00837">
    <property type="entry name" value="V5TPXLIKE"/>
</dbReference>
<evidence type="ECO:0000256" key="1">
    <source>
        <dbReference type="SAM" id="SignalP"/>
    </source>
</evidence>
<dbReference type="PROSITE" id="PS01009">
    <property type="entry name" value="CRISP_1"/>
    <property type="match status" value="1"/>
</dbReference>
<dbReference type="InterPro" id="IPR001283">
    <property type="entry name" value="CRISP-related"/>
</dbReference>
<name>A0A1H0ANF2_9ACTN</name>
<evidence type="ECO:0000313" key="3">
    <source>
        <dbReference type="EMBL" id="SDN34881.1"/>
    </source>
</evidence>
<dbReference type="PRINTS" id="PR00838">
    <property type="entry name" value="V5ALLERGEN"/>
</dbReference>
<keyword evidence="4" id="KW-1185">Reference proteome</keyword>
<protein>
    <submittedName>
        <fullName evidence="3">Pathogenesis-related protein 1</fullName>
    </submittedName>
</protein>
<organism evidence="3 4">
    <name type="scientific">Geodermatophilus siccatus</name>
    <dbReference type="NCBI Taxonomy" id="1137991"/>
    <lineage>
        <taxon>Bacteria</taxon>
        <taxon>Bacillati</taxon>
        <taxon>Actinomycetota</taxon>
        <taxon>Actinomycetes</taxon>
        <taxon>Geodermatophilales</taxon>
        <taxon>Geodermatophilaceae</taxon>
        <taxon>Geodermatophilus</taxon>
    </lineage>
</organism>
<dbReference type="InterPro" id="IPR002413">
    <property type="entry name" value="V5_allergen-like"/>
</dbReference>
<keyword evidence="1" id="KW-0732">Signal</keyword>
<gene>
    <name evidence="3" type="ORF">SAMN05660642_04629</name>
</gene>
<dbReference type="Pfam" id="PF00188">
    <property type="entry name" value="CAP"/>
    <property type="match status" value="1"/>
</dbReference>
<dbReference type="EMBL" id="FNHE01000017">
    <property type="protein sequence ID" value="SDN34881.1"/>
    <property type="molecule type" value="Genomic_DNA"/>
</dbReference>
<dbReference type="GO" id="GO:0005576">
    <property type="term" value="C:extracellular region"/>
    <property type="evidence" value="ECO:0007669"/>
    <property type="project" value="InterPro"/>
</dbReference>
<feature type="signal peptide" evidence="1">
    <location>
        <begin position="1"/>
        <end position="27"/>
    </location>
</feature>
<dbReference type="SMART" id="SM00198">
    <property type="entry name" value="SCP"/>
    <property type="match status" value="1"/>
</dbReference>
<evidence type="ECO:0000259" key="2">
    <source>
        <dbReference type="SMART" id="SM00198"/>
    </source>
</evidence>
<accession>A0A1H0ANF2</accession>
<dbReference type="InterPro" id="IPR035940">
    <property type="entry name" value="CAP_sf"/>
</dbReference>
<dbReference type="InterPro" id="IPR014044">
    <property type="entry name" value="CAP_dom"/>
</dbReference>
<dbReference type="PANTHER" id="PTHR10334">
    <property type="entry name" value="CYSTEINE-RICH SECRETORY PROTEIN-RELATED"/>
    <property type="match status" value="1"/>
</dbReference>
<dbReference type="Gene3D" id="3.40.33.10">
    <property type="entry name" value="CAP"/>
    <property type="match status" value="1"/>
</dbReference>
<dbReference type="Proteomes" id="UP000198680">
    <property type="component" value="Unassembled WGS sequence"/>
</dbReference>
<dbReference type="RefSeq" id="WP_175479711.1">
    <property type="nucleotide sequence ID" value="NZ_FNHE01000017.1"/>
</dbReference>
<reference evidence="4" key="1">
    <citation type="submission" date="2016-10" db="EMBL/GenBank/DDBJ databases">
        <authorList>
            <person name="Varghese N."/>
            <person name="Submissions S."/>
        </authorList>
    </citation>
    <scope>NUCLEOTIDE SEQUENCE [LARGE SCALE GENOMIC DNA]</scope>
    <source>
        <strain evidence="4">DSM 45419</strain>
    </source>
</reference>
<sequence length="181" mass="19246">MNKAARSLGAIGVSAAVVLGLPGTASAGLNTGQKDAFVAQHNQYRAEVGTPSLAWDNTVAATAQAYADKLLPTVQSQGLVHDPNTPYGENLYYAWRSGSGATAPDPLNAMASWYAEKALYDAKPEPVANPVQKWGHYSQMVWRNTTKVGCGAASGFQNGRWDTVVVCRYDPAGNIIGQKPY</sequence>
<dbReference type="AlphaFoldDB" id="A0A1H0ANF2"/>
<dbReference type="InterPro" id="IPR018244">
    <property type="entry name" value="Allrgn_V5/Tpx1_CS"/>
</dbReference>
<dbReference type="SUPFAM" id="SSF55797">
    <property type="entry name" value="PR-1-like"/>
    <property type="match status" value="1"/>
</dbReference>
<dbReference type="STRING" id="1137991.SAMN05660642_04629"/>
<feature type="domain" description="SCP" evidence="2">
    <location>
        <begin position="32"/>
        <end position="177"/>
    </location>
</feature>
<evidence type="ECO:0000313" key="4">
    <source>
        <dbReference type="Proteomes" id="UP000198680"/>
    </source>
</evidence>